<name>A0A0G1L3Y5_9BACT</name>
<dbReference type="Gene3D" id="3.40.50.1820">
    <property type="entry name" value="alpha/beta hydrolase"/>
    <property type="match status" value="1"/>
</dbReference>
<comment type="caution">
    <text evidence="1">The sequence shown here is derived from an EMBL/GenBank/DDBJ whole genome shotgun (WGS) entry which is preliminary data.</text>
</comment>
<evidence type="ECO:0000313" key="2">
    <source>
        <dbReference type="Proteomes" id="UP000033966"/>
    </source>
</evidence>
<dbReference type="EMBL" id="LCKF01000037">
    <property type="protein sequence ID" value="KKT90523.1"/>
    <property type="molecule type" value="Genomic_DNA"/>
</dbReference>
<evidence type="ECO:0000313" key="1">
    <source>
        <dbReference type="EMBL" id="KKT90523.1"/>
    </source>
</evidence>
<sequence length="188" mass="21511">MEKQKVVFIPGFMDVAVNYSDSFGRVDIWKEKADWRERINADVVVGYSLGANFALLNWEKNKNTKLVLVNPLLPKRTKTEWAKRWISFLSAEGIKVNEERSKVIAQLPIETKLASGILSEEIDNVLDIIPKEKLAVIRGVHDDFFCDAEVGEYLKKKGIILYEVDAGHTWNKSIAEEVDILVKKFLYP</sequence>
<dbReference type="Proteomes" id="UP000033966">
    <property type="component" value="Unassembled WGS sequence"/>
</dbReference>
<dbReference type="InterPro" id="IPR029058">
    <property type="entry name" value="AB_hydrolase_fold"/>
</dbReference>
<accession>A0A0G1L3Y5</accession>
<proteinExistence type="predicted"/>
<protein>
    <submittedName>
        <fullName evidence="1">Uncharacterized protein</fullName>
    </submittedName>
</protein>
<reference evidence="1 2" key="1">
    <citation type="journal article" date="2015" name="Nature">
        <title>rRNA introns, odd ribosomes, and small enigmatic genomes across a large radiation of phyla.</title>
        <authorList>
            <person name="Brown C.T."/>
            <person name="Hug L.A."/>
            <person name="Thomas B.C."/>
            <person name="Sharon I."/>
            <person name="Castelle C.J."/>
            <person name="Singh A."/>
            <person name="Wilkins M.J."/>
            <person name="Williams K.H."/>
            <person name="Banfield J.F."/>
        </authorList>
    </citation>
    <scope>NUCLEOTIDE SEQUENCE [LARGE SCALE GENOMIC DNA]</scope>
</reference>
<organism evidence="1 2">
    <name type="scientific">Candidatus Jorgensenbacteria bacterium GW2011_GWA2_45_13</name>
    <dbReference type="NCBI Taxonomy" id="1618662"/>
    <lineage>
        <taxon>Bacteria</taxon>
        <taxon>Candidatus Joergenseniibacteriota</taxon>
    </lineage>
</organism>
<gene>
    <name evidence="1" type="ORF">UW92_C0037G0007</name>
</gene>
<dbReference type="AlphaFoldDB" id="A0A0G1L3Y5"/>
<dbReference type="SUPFAM" id="SSF53474">
    <property type="entry name" value="alpha/beta-Hydrolases"/>
    <property type="match status" value="1"/>
</dbReference>